<accession>A0ABN8YTC0</accession>
<keyword evidence="2" id="KW-1185">Reference proteome</keyword>
<organism evidence="1 2">
    <name type="scientific">Rangifer tarandus platyrhynchus</name>
    <name type="common">Svalbard reindeer</name>
    <dbReference type="NCBI Taxonomy" id="3082113"/>
    <lineage>
        <taxon>Eukaryota</taxon>
        <taxon>Metazoa</taxon>
        <taxon>Chordata</taxon>
        <taxon>Craniata</taxon>
        <taxon>Vertebrata</taxon>
        <taxon>Euteleostomi</taxon>
        <taxon>Mammalia</taxon>
        <taxon>Eutheria</taxon>
        <taxon>Laurasiatheria</taxon>
        <taxon>Artiodactyla</taxon>
        <taxon>Ruminantia</taxon>
        <taxon>Pecora</taxon>
        <taxon>Cervidae</taxon>
        <taxon>Odocoileinae</taxon>
        <taxon>Rangifer</taxon>
    </lineage>
</organism>
<sequence>MISTAYIPRSCEEGQGCRSGWVLLQNRLFMESHLSAPGAVAGRWTRAVVALLHHWLVPQCAPPPSK</sequence>
<reference evidence="1" key="1">
    <citation type="submission" date="2023-04" db="EMBL/GenBank/DDBJ databases">
        <authorList>
            <consortium name="ELIXIR-Norway"/>
        </authorList>
    </citation>
    <scope>NUCLEOTIDE SEQUENCE [LARGE SCALE GENOMIC DNA]</scope>
</reference>
<gene>
    <name evidence="1" type="ORF">MRATA1EN1_LOCUS13792</name>
</gene>
<dbReference type="EMBL" id="OX459959">
    <property type="protein sequence ID" value="CAI9164830.1"/>
    <property type="molecule type" value="Genomic_DNA"/>
</dbReference>
<proteinExistence type="predicted"/>
<dbReference type="Proteomes" id="UP001176941">
    <property type="component" value="Chromosome 23"/>
</dbReference>
<protein>
    <submittedName>
        <fullName evidence="1">Uncharacterized protein</fullName>
    </submittedName>
</protein>
<evidence type="ECO:0000313" key="1">
    <source>
        <dbReference type="EMBL" id="CAI9164830.1"/>
    </source>
</evidence>
<evidence type="ECO:0000313" key="2">
    <source>
        <dbReference type="Proteomes" id="UP001176941"/>
    </source>
</evidence>
<name>A0ABN8YTC0_RANTA</name>